<evidence type="ECO:0000313" key="2">
    <source>
        <dbReference type="EMBL" id="WBO21487.1"/>
    </source>
</evidence>
<keyword evidence="3" id="KW-1185">Reference proteome</keyword>
<feature type="region of interest" description="Disordered" evidence="1">
    <location>
        <begin position="1"/>
        <end position="24"/>
    </location>
</feature>
<reference evidence="2 3" key="1">
    <citation type="submission" date="2022-12" db="EMBL/GenBank/DDBJ databases">
        <title>Sphingomonas abieness sp. nov., an endophytic bacterium isolated from Abies koreana.</title>
        <authorList>
            <person name="Jiang L."/>
            <person name="Lee J."/>
        </authorList>
    </citation>
    <scope>NUCLEOTIDE SEQUENCE [LARGE SCALE GENOMIC DNA]</scope>
    <source>
        <strain evidence="3">PAMB 00755</strain>
    </source>
</reference>
<dbReference type="EMBL" id="CP115174">
    <property type="protein sequence ID" value="WBO21487.1"/>
    <property type="molecule type" value="Genomic_DNA"/>
</dbReference>
<evidence type="ECO:0000256" key="1">
    <source>
        <dbReference type="SAM" id="MobiDB-lite"/>
    </source>
</evidence>
<feature type="compositionally biased region" description="Basic and acidic residues" evidence="1">
    <location>
        <begin position="1"/>
        <end position="10"/>
    </location>
</feature>
<evidence type="ECO:0000313" key="3">
    <source>
        <dbReference type="Proteomes" id="UP001210865"/>
    </source>
</evidence>
<dbReference type="Proteomes" id="UP001210865">
    <property type="component" value="Chromosome"/>
</dbReference>
<proteinExistence type="predicted"/>
<accession>A0ABY7NLN9</accession>
<organism evidence="2 3">
    <name type="scientific">Sphingomonas abietis</name>
    <dbReference type="NCBI Taxonomy" id="3012344"/>
    <lineage>
        <taxon>Bacteria</taxon>
        <taxon>Pseudomonadati</taxon>
        <taxon>Pseudomonadota</taxon>
        <taxon>Alphaproteobacteria</taxon>
        <taxon>Sphingomonadales</taxon>
        <taxon>Sphingomonadaceae</taxon>
        <taxon>Sphingomonas</taxon>
    </lineage>
</organism>
<evidence type="ECO:0008006" key="4">
    <source>
        <dbReference type="Google" id="ProtNLM"/>
    </source>
</evidence>
<gene>
    <name evidence="2" type="ORF">PBT88_15035</name>
</gene>
<dbReference type="RefSeq" id="WP_270076136.1">
    <property type="nucleotide sequence ID" value="NZ_CP115174.1"/>
</dbReference>
<sequence>MLDGQDDRPDIAASGPPAMPVASQDGAMDVHYDDERRIIRIDCHGVWTPAQVDACFDELKTLIGEMRTRLNRVRVFVDRRLAVPQPMPTVERLKQHVMQEYRPNDRIAVVVDSSLAKMQLRDQLDPQTHKLFLSGHAAATWLSAHD</sequence>
<protein>
    <recommendedName>
        <fullName evidence="4">STAS/SEC14 domain-containing protein</fullName>
    </recommendedName>
</protein>
<name>A0ABY7NLN9_9SPHN</name>